<accession>A0A545AGT5</accession>
<dbReference type="PANTHER" id="PTHR35337:SF1">
    <property type="entry name" value="SLR1478 PROTEIN"/>
    <property type="match status" value="1"/>
</dbReference>
<dbReference type="InterPro" id="IPR002798">
    <property type="entry name" value="SpoIIM-like"/>
</dbReference>
<feature type="transmembrane region" description="Helical" evidence="1">
    <location>
        <begin position="99"/>
        <end position="120"/>
    </location>
</feature>
<evidence type="ECO:0000313" key="3">
    <source>
        <dbReference type="Proteomes" id="UP000317982"/>
    </source>
</evidence>
<name>A0A545AGT5_9ACTN</name>
<evidence type="ECO:0000256" key="1">
    <source>
        <dbReference type="SAM" id="Phobius"/>
    </source>
</evidence>
<proteinExistence type="predicted"/>
<keyword evidence="3" id="KW-1185">Reference proteome</keyword>
<feature type="transmembrane region" description="Helical" evidence="1">
    <location>
        <begin position="207"/>
        <end position="235"/>
    </location>
</feature>
<feature type="transmembrane region" description="Helical" evidence="1">
    <location>
        <begin position="165"/>
        <end position="187"/>
    </location>
</feature>
<keyword evidence="1" id="KW-0812">Transmembrane</keyword>
<dbReference type="InParanoid" id="A0A545AGT5"/>
<evidence type="ECO:0000313" key="2">
    <source>
        <dbReference type="EMBL" id="TQS40539.1"/>
    </source>
</evidence>
<dbReference type="EMBL" id="VIRS01000039">
    <property type="protein sequence ID" value="TQS40539.1"/>
    <property type="molecule type" value="Genomic_DNA"/>
</dbReference>
<feature type="transmembrane region" description="Helical" evidence="1">
    <location>
        <begin position="286"/>
        <end position="305"/>
    </location>
</feature>
<dbReference type="Pfam" id="PF01944">
    <property type="entry name" value="SpoIIM"/>
    <property type="match status" value="1"/>
</dbReference>
<gene>
    <name evidence="2" type="ORF">FL583_34450</name>
</gene>
<organism evidence="2 3">
    <name type="scientific">Cryptosporangium phraense</name>
    <dbReference type="NCBI Taxonomy" id="2593070"/>
    <lineage>
        <taxon>Bacteria</taxon>
        <taxon>Bacillati</taxon>
        <taxon>Actinomycetota</taxon>
        <taxon>Actinomycetes</taxon>
        <taxon>Cryptosporangiales</taxon>
        <taxon>Cryptosporangiaceae</taxon>
        <taxon>Cryptosporangium</taxon>
    </lineage>
</organism>
<reference evidence="2 3" key="1">
    <citation type="submission" date="2019-07" db="EMBL/GenBank/DDBJ databases">
        <title>Cryptosporangium phraense sp. nov., isolated from plant litter.</title>
        <authorList>
            <person name="Suriyachadkun C."/>
        </authorList>
    </citation>
    <scope>NUCLEOTIDE SEQUENCE [LARGE SCALE GENOMIC DNA]</scope>
    <source>
        <strain evidence="2 3">A-T 5661</strain>
    </source>
</reference>
<dbReference type="AlphaFoldDB" id="A0A545AGT5"/>
<comment type="caution">
    <text evidence="2">The sequence shown here is derived from an EMBL/GenBank/DDBJ whole genome shotgun (WGS) entry which is preliminary data.</text>
</comment>
<keyword evidence="1" id="KW-0472">Membrane</keyword>
<dbReference type="RefSeq" id="WP_142709074.1">
    <property type="nucleotide sequence ID" value="NZ_VIRS01000039.1"/>
</dbReference>
<sequence>MDLDAYVAEHEGEWRRLEQLLGRRRLTGQESDELIALYQRAATHLSAVQSRAPDPALVGRLSRLVARARSAVTGSTAPSLVTFARFFTVGFPVAVYRAWPWWCGVATAFSAVAFGMIAWFGTHPALARQLAPDSVLKQLVEHEFADYYSENPSQDFAAQVWTNNALIAALCLFSGVLIFPVLIVLFENAVNVGEIGGVMVAYGRTDVFFGLITPHGLLELTAVFVAAGAGLRIGWSWIAPGRGRTRSQALAETSRAAVLIALGLVVVLAISGVIEAFVTPSGLPTWARISIGVAAFAGFLAYVVVLGGRAARAGETGDLAVGEREDLAPTV</sequence>
<dbReference type="PANTHER" id="PTHR35337">
    <property type="entry name" value="SLR1478 PROTEIN"/>
    <property type="match status" value="1"/>
</dbReference>
<feature type="transmembrane region" description="Helical" evidence="1">
    <location>
        <begin position="256"/>
        <end position="274"/>
    </location>
</feature>
<dbReference type="Proteomes" id="UP000317982">
    <property type="component" value="Unassembled WGS sequence"/>
</dbReference>
<protein>
    <submittedName>
        <fullName evidence="2">Stage II sporulation protein M</fullName>
    </submittedName>
</protein>
<dbReference type="OrthoDB" id="5243448at2"/>
<keyword evidence="1" id="KW-1133">Transmembrane helix</keyword>